<keyword evidence="1 5" id="KW-0032">Aminotransferase</keyword>
<feature type="binding site" evidence="5">
    <location>
        <begin position="220"/>
        <end position="223"/>
    </location>
    <ligand>
        <name>pyridoxal 5'-phosphate</name>
        <dbReference type="ChEBI" id="CHEBI:597326"/>
    </ligand>
</feature>
<dbReference type="Proteomes" id="UP000623681">
    <property type="component" value="Unassembled WGS sequence"/>
</dbReference>
<comment type="similarity">
    <text evidence="5">Belongs to the class-III pyridoxal-phosphate-dependent aminotransferase family. ArgD subfamily.</text>
</comment>
<keyword evidence="3 5" id="KW-0808">Transferase</keyword>
<organism evidence="6 7">
    <name type="scientific">Clostridium paridis</name>
    <dbReference type="NCBI Taxonomy" id="2803863"/>
    <lineage>
        <taxon>Bacteria</taxon>
        <taxon>Bacillati</taxon>
        <taxon>Bacillota</taxon>
        <taxon>Clostridia</taxon>
        <taxon>Eubacteriales</taxon>
        <taxon>Clostridiaceae</taxon>
        <taxon>Clostridium</taxon>
    </lineage>
</organism>
<name>A0A937K671_9CLOT</name>
<dbReference type="InterPro" id="IPR015424">
    <property type="entry name" value="PyrdxlP-dep_Trfase"/>
</dbReference>
<evidence type="ECO:0000256" key="3">
    <source>
        <dbReference type="ARBA" id="ARBA00022679"/>
    </source>
</evidence>
<comment type="caution">
    <text evidence="6">The sequence shown here is derived from an EMBL/GenBank/DDBJ whole genome shotgun (WGS) entry which is preliminary data.</text>
</comment>
<evidence type="ECO:0000313" key="7">
    <source>
        <dbReference type="Proteomes" id="UP000623681"/>
    </source>
</evidence>
<dbReference type="GO" id="GO:0006526">
    <property type="term" value="P:L-arginine biosynthetic process"/>
    <property type="evidence" value="ECO:0007669"/>
    <property type="project" value="UniProtKB-UniRule"/>
</dbReference>
<proteinExistence type="inferred from homology"/>
<dbReference type="InterPro" id="IPR005814">
    <property type="entry name" value="Aminotrans_3"/>
</dbReference>
<dbReference type="FunFam" id="3.40.640.10:FF:000004">
    <property type="entry name" value="Acetylornithine aminotransferase"/>
    <property type="match status" value="1"/>
</dbReference>
<dbReference type="CDD" id="cd00610">
    <property type="entry name" value="OAT_like"/>
    <property type="match status" value="1"/>
</dbReference>
<dbReference type="GO" id="GO:0042802">
    <property type="term" value="F:identical protein binding"/>
    <property type="evidence" value="ECO:0007669"/>
    <property type="project" value="TreeGrafter"/>
</dbReference>
<reference evidence="6" key="1">
    <citation type="submission" date="2021-01" db="EMBL/GenBank/DDBJ databases">
        <title>Genome public.</title>
        <authorList>
            <person name="Liu C."/>
            <person name="Sun Q."/>
        </authorList>
    </citation>
    <scope>NUCLEOTIDE SEQUENCE</scope>
    <source>
        <strain evidence="6">YIM B02565</strain>
    </source>
</reference>
<dbReference type="Gene3D" id="3.90.1150.10">
    <property type="entry name" value="Aspartate Aminotransferase, domain 1"/>
    <property type="match status" value="1"/>
</dbReference>
<dbReference type="EMBL" id="JAESWA010000029">
    <property type="protein sequence ID" value="MBL4933974.1"/>
    <property type="molecule type" value="Genomic_DNA"/>
</dbReference>
<dbReference type="Pfam" id="PF00202">
    <property type="entry name" value="Aminotran_3"/>
    <property type="match status" value="1"/>
</dbReference>
<evidence type="ECO:0000256" key="4">
    <source>
        <dbReference type="ARBA" id="ARBA00022898"/>
    </source>
</evidence>
<comment type="cofactor">
    <cofactor evidence="5">
        <name>pyridoxal 5'-phosphate</name>
        <dbReference type="ChEBI" id="CHEBI:597326"/>
    </cofactor>
    <text evidence="5">Binds 1 pyridoxal phosphate per subunit.</text>
</comment>
<dbReference type="EC" id="2.6.1.11" evidence="5"/>
<comment type="subunit">
    <text evidence="5">Homodimer.</text>
</comment>
<feature type="binding site" evidence="5">
    <location>
        <position position="138"/>
    </location>
    <ligand>
        <name>N(2)-acetyl-L-ornithine</name>
        <dbReference type="ChEBI" id="CHEBI:57805"/>
    </ligand>
</feature>
<sequence>MDNLLGANENLMNTYANLSIVLDHGKGSKLYDINGNEYIDFTSGIGVSSLGYGHEGWVNAVTEQVKKLAHTSNIFLNEPVLKLAKKITEISNMKKVFFANSGAEANEGAIKLARKYSYDKYGEGRNTIITLNKSFHGRTITTLKATGQEKFHKYFYPFTEGFKYTDANDIDSLISCVDESTCAIMIEAIQGEGGVNPLKKDFVDEIFKIATKKDLLVIFDEVQCGIGRTGKLYGFNNFNVEPDIITLAKGLGAGLPIGAVLCNEKLQETFKPGDHGSTFGGNPVVTSGALEVLNIVSNDSFLNEVSKKCNLIKTFFKNASSSKVKEVRGMGLMIGIEITEEASKIQKAALDNGLLVLTAGPNVLRMLPPLIISNEELEKGLSILLQSIENV</sequence>
<gene>
    <name evidence="5" type="primary">argD</name>
    <name evidence="6" type="ORF">JK634_19485</name>
</gene>
<dbReference type="InterPro" id="IPR049704">
    <property type="entry name" value="Aminotrans_3_PPA_site"/>
</dbReference>
<feature type="binding site" evidence="5">
    <location>
        <position position="277"/>
    </location>
    <ligand>
        <name>N(2)-acetyl-L-ornithine</name>
        <dbReference type="ChEBI" id="CHEBI:57805"/>
    </ligand>
</feature>
<feature type="binding site" evidence="5">
    <location>
        <begin position="102"/>
        <end position="103"/>
    </location>
    <ligand>
        <name>pyridoxal 5'-phosphate</name>
        <dbReference type="ChEBI" id="CHEBI:597326"/>
    </ligand>
</feature>
<keyword evidence="5" id="KW-0963">Cytoplasm</keyword>
<dbReference type="InterPro" id="IPR015421">
    <property type="entry name" value="PyrdxlP-dep_Trfase_major"/>
</dbReference>
<dbReference type="InterPro" id="IPR004636">
    <property type="entry name" value="AcOrn/SuccOrn_fam"/>
</dbReference>
<dbReference type="InterPro" id="IPR050103">
    <property type="entry name" value="Class-III_PLP-dep_AT"/>
</dbReference>
<comment type="pathway">
    <text evidence="5">Amino-acid biosynthesis; L-arginine biosynthesis; N(2)-acetyl-L-ornithine from L-glutamate: step 4/4.</text>
</comment>
<dbReference type="SUPFAM" id="SSF53383">
    <property type="entry name" value="PLP-dependent transferases"/>
    <property type="match status" value="1"/>
</dbReference>
<keyword evidence="4 5" id="KW-0663">Pyridoxal phosphate</keyword>
<dbReference type="InterPro" id="IPR015422">
    <property type="entry name" value="PyrdxlP-dep_Trfase_small"/>
</dbReference>
<dbReference type="PANTHER" id="PTHR11986:SF79">
    <property type="entry name" value="ACETYLORNITHINE AMINOTRANSFERASE, MITOCHONDRIAL"/>
    <property type="match status" value="1"/>
</dbReference>
<comment type="subcellular location">
    <subcellularLocation>
        <location evidence="5">Cytoplasm</location>
    </subcellularLocation>
</comment>
<evidence type="ECO:0000256" key="2">
    <source>
        <dbReference type="ARBA" id="ARBA00022605"/>
    </source>
</evidence>
<dbReference type="NCBIfam" id="TIGR00707">
    <property type="entry name" value="argD"/>
    <property type="match status" value="1"/>
</dbReference>
<accession>A0A937K671</accession>
<dbReference type="GO" id="GO:0003992">
    <property type="term" value="F:N2-acetyl-L-ornithine:2-oxoglutarate 5-aminotransferase activity"/>
    <property type="evidence" value="ECO:0007669"/>
    <property type="project" value="UniProtKB-UniRule"/>
</dbReference>
<dbReference type="HAMAP" id="MF_01107">
    <property type="entry name" value="ArgD_aminotrans_3"/>
    <property type="match status" value="1"/>
</dbReference>
<feature type="binding site" evidence="5">
    <location>
        <position position="278"/>
    </location>
    <ligand>
        <name>pyridoxal 5'-phosphate</name>
        <dbReference type="ChEBI" id="CHEBI:597326"/>
    </ligand>
</feature>
<feature type="binding site" evidence="5">
    <location>
        <position position="135"/>
    </location>
    <ligand>
        <name>pyridoxal 5'-phosphate</name>
        <dbReference type="ChEBI" id="CHEBI:597326"/>
    </ligand>
</feature>
<comment type="catalytic activity">
    <reaction evidence="5">
        <text>N(2)-acetyl-L-ornithine + 2-oxoglutarate = N-acetyl-L-glutamate 5-semialdehyde + L-glutamate</text>
        <dbReference type="Rhea" id="RHEA:18049"/>
        <dbReference type="ChEBI" id="CHEBI:16810"/>
        <dbReference type="ChEBI" id="CHEBI:29123"/>
        <dbReference type="ChEBI" id="CHEBI:29985"/>
        <dbReference type="ChEBI" id="CHEBI:57805"/>
        <dbReference type="EC" id="2.6.1.11"/>
    </reaction>
</comment>
<keyword evidence="2 5" id="KW-0028">Amino-acid biosynthesis</keyword>
<dbReference type="PIRSF" id="PIRSF000521">
    <property type="entry name" value="Transaminase_4ab_Lys_Orn"/>
    <property type="match status" value="1"/>
</dbReference>
<keyword evidence="7" id="KW-1185">Reference proteome</keyword>
<evidence type="ECO:0000256" key="1">
    <source>
        <dbReference type="ARBA" id="ARBA00022576"/>
    </source>
</evidence>
<evidence type="ECO:0000313" key="6">
    <source>
        <dbReference type="EMBL" id="MBL4933974.1"/>
    </source>
</evidence>
<dbReference type="GO" id="GO:0030170">
    <property type="term" value="F:pyridoxal phosphate binding"/>
    <property type="evidence" value="ECO:0007669"/>
    <property type="project" value="InterPro"/>
</dbReference>
<feature type="modified residue" description="N6-(pyridoxal phosphate)lysine" evidence="5">
    <location>
        <position position="249"/>
    </location>
</feature>
<keyword evidence="5" id="KW-0055">Arginine biosynthesis</keyword>
<dbReference type="RefSeq" id="WP_202769436.1">
    <property type="nucleotide sequence ID" value="NZ_JAESWA010000029.1"/>
</dbReference>
<dbReference type="NCBIfam" id="NF002325">
    <property type="entry name" value="PRK01278.1"/>
    <property type="match status" value="1"/>
</dbReference>
<dbReference type="GO" id="GO:0005737">
    <property type="term" value="C:cytoplasm"/>
    <property type="evidence" value="ECO:0007669"/>
    <property type="project" value="UniProtKB-SubCell"/>
</dbReference>
<protein>
    <recommendedName>
        <fullName evidence="5">Acetylornithine aminotransferase</fullName>
        <shortName evidence="5">ACOAT</shortName>
        <ecNumber evidence="5">2.6.1.11</ecNumber>
    </recommendedName>
</protein>
<evidence type="ECO:0000256" key="5">
    <source>
        <dbReference type="HAMAP-Rule" id="MF_01107"/>
    </source>
</evidence>
<dbReference type="PANTHER" id="PTHR11986">
    <property type="entry name" value="AMINOTRANSFERASE CLASS III"/>
    <property type="match status" value="1"/>
</dbReference>
<dbReference type="Gene3D" id="3.40.640.10">
    <property type="entry name" value="Type I PLP-dependent aspartate aminotransferase-like (Major domain)"/>
    <property type="match status" value="1"/>
</dbReference>
<dbReference type="PROSITE" id="PS00600">
    <property type="entry name" value="AA_TRANSFER_CLASS_3"/>
    <property type="match status" value="1"/>
</dbReference>
<dbReference type="AlphaFoldDB" id="A0A937K671"/>
<comment type="miscellaneous">
    <text evidence="5">May also have succinyldiaminopimelate aminotransferase activity, thus carrying out the corresponding step in lysine biosynthesis.</text>
</comment>